<evidence type="ECO:0000256" key="5">
    <source>
        <dbReference type="HAMAP-Rule" id="MF_03188"/>
    </source>
</evidence>
<dbReference type="GO" id="GO:0016279">
    <property type="term" value="F:protein-lysine N-methyltransferase activity"/>
    <property type="evidence" value="ECO:0007669"/>
    <property type="project" value="UniProtKB-UniRule"/>
</dbReference>
<dbReference type="GO" id="GO:0005737">
    <property type="term" value="C:cytoplasm"/>
    <property type="evidence" value="ECO:0007669"/>
    <property type="project" value="UniProtKB-SubCell"/>
</dbReference>
<dbReference type="InterPro" id="IPR026635">
    <property type="entry name" value="Efm4/METTL10"/>
</dbReference>
<protein>
    <recommendedName>
        <fullName evidence="5">Protein-lysine N-methyltransferase ORF32355</fullName>
        <ecNumber evidence="5">2.1.1.-</ecNumber>
    </recommendedName>
</protein>
<reference evidence="7" key="1">
    <citation type="submission" date="2014-12" db="EMBL/GenBank/DDBJ databases">
        <title>Insight into the proteome of Arion vulgaris.</title>
        <authorList>
            <person name="Aradska J."/>
            <person name="Bulat T."/>
            <person name="Smidak R."/>
            <person name="Sarate P."/>
            <person name="Gangsoo J."/>
            <person name="Sialana F."/>
            <person name="Bilban M."/>
            <person name="Lubec G."/>
        </authorList>
    </citation>
    <scope>NUCLEOTIDE SEQUENCE</scope>
    <source>
        <tissue evidence="7">Skin</tissue>
    </source>
</reference>
<dbReference type="InterPro" id="IPR025714">
    <property type="entry name" value="Methyltranfer_dom"/>
</dbReference>
<evidence type="ECO:0000256" key="3">
    <source>
        <dbReference type="ARBA" id="ARBA00022679"/>
    </source>
</evidence>
<keyword evidence="1 5" id="KW-0963">Cytoplasm</keyword>
<comment type="similarity">
    <text evidence="5">Belongs to the class I-like SAM-binding methyltransferase superfamily. EFM4 family.</text>
</comment>
<feature type="domain" description="Methyltransferase" evidence="6">
    <location>
        <begin position="63"/>
        <end position="203"/>
    </location>
</feature>
<proteinExistence type="inferred from homology"/>
<evidence type="ECO:0000313" key="7">
    <source>
        <dbReference type="EMBL" id="CEK58215.1"/>
    </source>
</evidence>
<keyword evidence="2 5" id="KW-0489">Methyltransferase</keyword>
<keyword evidence="3 5" id="KW-0808">Transferase</keyword>
<keyword evidence="4 5" id="KW-0949">S-adenosyl-L-methionine</keyword>
<dbReference type="PANTHER" id="PTHR12843:SF5">
    <property type="entry name" value="EEF1A LYSINE METHYLTRANSFERASE 2"/>
    <property type="match status" value="1"/>
</dbReference>
<dbReference type="EMBL" id="HACG01011350">
    <property type="protein sequence ID" value="CEK58215.1"/>
    <property type="molecule type" value="Transcribed_RNA"/>
</dbReference>
<comment type="function">
    <text evidence="5">S-adenosyl-L-methionine-dependent protein-lysine N-methyltransferase that methylates elongation factor 1-alpha.</text>
</comment>
<dbReference type="EC" id="2.1.1.-" evidence="5"/>
<dbReference type="CDD" id="cd02440">
    <property type="entry name" value="AdoMet_MTases"/>
    <property type="match status" value="1"/>
</dbReference>
<organism evidence="7">
    <name type="scientific">Arion vulgaris</name>
    <dbReference type="NCBI Taxonomy" id="1028688"/>
    <lineage>
        <taxon>Eukaryota</taxon>
        <taxon>Metazoa</taxon>
        <taxon>Spiralia</taxon>
        <taxon>Lophotrochozoa</taxon>
        <taxon>Mollusca</taxon>
        <taxon>Gastropoda</taxon>
        <taxon>Heterobranchia</taxon>
        <taxon>Euthyneura</taxon>
        <taxon>Panpulmonata</taxon>
        <taxon>Eupulmonata</taxon>
        <taxon>Stylommatophora</taxon>
        <taxon>Helicina</taxon>
        <taxon>Arionoidea</taxon>
        <taxon>Arionidae</taxon>
        <taxon>Arion</taxon>
    </lineage>
</organism>
<evidence type="ECO:0000259" key="6">
    <source>
        <dbReference type="Pfam" id="PF13847"/>
    </source>
</evidence>
<dbReference type="SUPFAM" id="SSF53335">
    <property type="entry name" value="S-adenosyl-L-methionine-dependent methyltransferases"/>
    <property type="match status" value="1"/>
</dbReference>
<accession>A0A0B6YRR5</accession>
<gene>
    <name evidence="7" type="primary">ORF32355</name>
</gene>
<comment type="subcellular location">
    <subcellularLocation>
        <location evidence="5">Cytoplasm</location>
    </subcellularLocation>
</comment>
<dbReference type="HAMAP" id="MF_03188">
    <property type="entry name" value="Methyltr_EFM4"/>
    <property type="match status" value="1"/>
</dbReference>
<evidence type="ECO:0000256" key="4">
    <source>
        <dbReference type="ARBA" id="ARBA00022691"/>
    </source>
</evidence>
<dbReference type="Gene3D" id="3.40.50.150">
    <property type="entry name" value="Vaccinia Virus protein VP39"/>
    <property type="match status" value="1"/>
</dbReference>
<evidence type="ECO:0000256" key="2">
    <source>
        <dbReference type="ARBA" id="ARBA00022603"/>
    </source>
</evidence>
<dbReference type="Pfam" id="PF13847">
    <property type="entry name" value="Methyltransf_31"/>
    <property type="match status" value="1"/>
</dbReference>
<dbReference type="InterPro" id="IPR029063">
    <property type="entry name" value="SAM-dependent_MTases_sf"/>
</dbReference>
<dbReference type="AlphaFoldDB" id="A0A0B6YRR5"/>
<dbReference type="PANTHER" id="PTHR12843">
    <property type="entry name" value="PROTEIN-LYSINE N-METHYLTRANSFERASE METTL10"/>
    <property type="match status" value="1"/>
</dbReference>
<dbReference type="GO" id="GO:0032259">
    <property type="term" value="P:methylation"/>
    <property type="evidence" value="ECO:0007669"/>
    <property type="project" value="UniProtKB-KW"/>
</dbReference>
<sequence length="228" mass="25682">MTEDDADFQSSILGTQQYWDDAYNRELKAYEDVGDVGEIWFGEEVQERLIRWLTEKSQLPPTARLLDIGCGNGMLLVELRREGFTDLTGVDYSEGAVTLSKSIAQKEGITDIKIKTCDILSSESIADLCRSGSFDVCVDKGTYDAISLRDTHLSSDRVRYRQNVRSLLTEGGLLMVTSCNWTRDQLLQHFHEDFELFNEIPAPKYTFGGKTGQTVTNLVLKTRTAAQM</sequence>
<evidence type="ECO:0000256" key="1">
    <source>
        <dbReference type="ARBA" id="ARBA00022490"/>
    </source>
</evidence>
<name>A0A0B6YRR5_9EUPU</name>